<dbReference type="PROSITE" id="PS50801">
    <property type="entry name" value="STAS"/>
    <property type="match status" value="1"/>
</dbReference>
<evidence type="ECO:0000259" key="5">
    <source>
        <dbReference type="PROSITE" id="PS50801"/>
    </source>
</evidence>
<evidence type="ECO:0000256" key="1">
    <source>
        <dbReference type="ARBA" id="ARBA00009013"/>
    </source>
</evidence>
<comment type="caution">
    <text evidence="6">The sequence shown here is derived from an EMBL/GenBank/DDBJ whole genome shotgun (WGS) entry which is preliminary data.</text>
</comment>
<dbReference type="RefSeq" id="WP_285665635.1">
    <property type="nucleotide sequence ID" value="NZ_BSTX01000004.1"/>
</dbReference>
<evidence type="ECO:0000313" key="7">
    <source>
        <dbReference type="Proteomes" id="UP001165079"/>
    </source>
</evidence>
<dbReference type="Gene3D" id="3.30.750.24">
    <property type="entry name" value="STAS domain"/>
    <property type="match status" value="1"/>
</dbReference>
<dbReference type="GO" id="GO:0043856">
    <property type="term" value="F:anti-sigma factor antagonist activity"/>
    <property type="evidence" value="ECO:0007669"/>
    <property type="project" value="InterPro"/>
</dbReference>
<dbReference type="Pfam" id="PF01740">
    <property type="entry name" value="STAS"/>
    <property type="match status" value="1"/>
</dbReference>
<dbReference type="InterPro" id="IPR036513">
    <property type="entry name" value="STAS_dom_sf"/>
</dbReference>
<dbReference type="EMBL" id="BSTX01000004">
    <property type="protein sequence ID" value="GLZ80457.1"/>
    <property type="molecule type" value="Genomic_DNA"/>
</dbReference>
<dbReference type="PANTHER" id="PTHR33495:SF2">
    <property type="entry name" value="ANTI-SIGMA FACTOR ANTAGONIST TM_1081-RELATED"/>
    <property type="match status" value="1"/>
</dbReference>
<dbReference type="InterPro" id="IPR002645">
    <property type="entry name" value="STAS_dom"/>
</dbReference>
<sequence length="110" mass="11984">MELALSTRTDGDRSVVAARGEIDLYSAPGLREHLRNLVSDGVRRLTVDLNSVEFLDSTGLGVLVGTLKRLREVGGTLVILCDQERILKIFRLTGLDQVFDIQDSASPDGS</sequence>
<keyword evidence="7" id="KW-1185">Reference proteome</keyword>
<dbReference type="Proteomes" id="UP001165079">
    <property type="component" value="Unassembled WGS sequence"/>
</dbReference>
<organism evidence="6 7">
    <name type="scientific">Actinorhabdospora filicis</name>
    <dbReference type="NCBI Taxonomy" id="1785913"/>
    <lineage>
        <taxon>Bacteria</taxon>
        <taxon>Bacillati</taxon>
        <taxon>Actinomycetota</taxon>
        <taxon>Actinomycetes</taxon>
        <taxon>Micromonosporales</taxon>
        <taxon>Micromonosporaceae</taxon>
        <taxon>Actinorhabdospora</taxon>
    </lineage>
</organism>
<keyword evidence="2" id="KW-0597">Phosphoprotein</keyword>
<evidence type="ECO:0000256" key="3">
    <source>
        <dbReference type="ARBA" id="ARBA00024670"/>
    </source>
</evidence>
<gene>
    <name evidence="6" type="primary">rsbV</name>
    <name evidence="6" type="ORF">Afil01_52640</name>
</gene>
<comment type="similarity">
    <text evidence="1 4">Belongs to the anti-sigma-factor antagonist family.</text>
</comment>
<dbReference type="FunFam" id="3.30.750.24:FF:000001">
    <property type="entry name" value="Anti-sigma factor antagonist"/>
    <property type="match status" value="1"/>
</dbReference>
<evidence type="ECO:0000256" key="4">
    <source>
        <dbReference type="RuleBase" id="RU003749"/>
    </source>
</evidence>
<name>A0A9W6SQR8_9ACTN</name>
<dbReference type="NCBIfam" id="TIGR00377">
    <property type="entry name" value="ant_ant_sig"/>
    <property type="match status" value="1"/>
</dbReference>
<dbReference type="AlphaFoldDB" id="A0A9W6SQR8"/>
<evidence type="ECO:0000313" key="6">
    <source>
        <dbReference type="EMBL" id="GLZ80457.1"/>
    </source>
</evidence>
<accession>A0A9W6SQR8</accession>
<dbReference type="PANTHER" id="PTHR33495">
    <property type="entry name" value="ANTI-SIGMA FACTOR ANTAGONIST TM_1081-RELATED-RELATED"/>
    <property type="match status" value="1"/>
</dbReference>
<reference evidence="6" key="1">
    <citation type="submission" date="2023-03" db="EMBL/GenBank/DDBJ databases">
        <title>Actinorhabdospora filicis NBRC 111898.</title>
        <authorList>
            <person name="Ichikawa N."/>
            <person name="Sato H."/>
            <person name="Tonouchi N."/>
        </authorList>
    </citation>
    <scope>NUCLEOTIDE SEQUENCE</scope>
    <source>
        <strain evidence="6">NBRC 111898</strain>
    </source>
</reference>
<protein>
    <recommendedName>
        <fullName evidence="4">Anti-sigma factor antagonist</fullName>
    </recommendedName>
</protein>
<evidence type="ECO:0000256" key="2">
    <source>
        <dbReference type="ARBA" id="ARBA00022553"/>
    </source>
</evidence>
<dbReference type="SUPFAM" id="SSF52091">
    <property type="entry name" value="SpoIIaa-like"/>
    <property type="match status" value="1"/>
</dbReference>
<dbReference type="CDD" id="cd07043">
    <property type="entry name" value="STAS_anti-anti-sigma_factors"/>
    <property type="match status" value="1"/>
</dbReference>
<proteinExistence type="inferred from homology"/>
<dbReference type="InterPro" id="IPR003658">
    <property type="entry name" value="Anti-sigma_ant"/>
</dbReference>
<comment type="function">
    <text evidence="3">Positive regulator of sigma-B activity. Non-phosphorylated RsbV binds to RsbW, preventing its association with sigma-B. When phosphorylated, releases RsbW, which is then free to complex with and inactivate sigma-B.</text>
</comment>
<feature type="domain" description="STAS" evidence="5">
    <location>
        <begin position="3"/>
        <end position="110"/>
    </location>
</feature>